<dbReference type="InterPro" id="IPR018891">
    <property type="entry name" value="AIPR_C"/>
</dbReference>
<reference evidence="3 4" key="1">
    <citation type="submission" date="2016-10" db="EMBL/GenBank/DDBJ databases">
        <authorList>
            <person name="de Groot N.N."/>
        </authorList>
    </citation>
    <scope>NUCLEOTIDE SEQUENCE [LARGE SCALE GENOMIC DNA]</scope>
    <source>
        <strain evidence="3 4">CGMCC 1.7659</strain>
    </source>
</reference>
<proteinExistence type="predicted"/>
<dbReference type="OrthoDB" id="9806213at2"/>
<feature type="domain" description="Abortive infection phage resistance protein N-terminal" evidence="2">
    <location>
        <begin position="34"/>
        <end position="188"/>
    </location>
</feature>
<organism evidence="3 4">
    <name type="scientific">Dokdonella immobilis</name>
    <dbReference type="NCBI Taxonomy" id="578942"/>
    <lineage>
        <taxon>Bacteria</taxon>
        <taxon>Pseudomonadati</taxon>
        <taxon>Pseudomonadota</taxon>
        <taxon>Gammaproteobacteria</taxon>
        <taxon>Lysobacterales</taxon>
        <taxon>Rhodanobacteraceae</taxon>
        <taxon>Dokdonella</taxon>
    </lineage>
</organism>
<dbReference type="Pfam" id="PF22879">
    <property type="entry name" value="AIPR_N"/>
    <property type="match status" value="1"/>
</dbReference>
<evidence type="ECO:0000313" key="3">
    <source>
        <dbReference type="EMBL" id="SFN19986.1"/>
    </source>
</evidence>
<dbReference type="EMBL" id="FOVF01000007">
    <property type="protein sequence ID" value="SFN19986.1"/>
    <property type="molecule type" value="Genomic_DNA"/>
</dbReference>
<feature type="domain" description="Abortive phage infection protein C-terminal" evidence="1">
    <location>
        <begin position="248"/>
        <end position="558"/>
    </location>
</feature>
<dbReference type="Proteomes" id="UP000198575">
    <property type="component" value="Unassembled WGS sequence"/>
</dbReference>
<sequence>MSHMDEETTSYRQALLNEIGAESAAGMGYSSTRFVDRACSVLESGEEFTEFNVCRISGKVSRGWPVLLDAYSFSPSDGVLNLIVSVFSGAEEPEPLLTEEIKRTVAAAFRFLEGSVHESLADSWDESHDAHAVCSEVFSFATGGEMTKACIYLISDRPLGASLGNIPEMALGTQRVDLHLWDIARLARMEASSGGREDIVIDFQGKYRQGIPALPAGLDIQTRYESYMCVMPGAILANLYDSFGGRILEQNVRAFLGDNRKVNKGIRDTLRNEPEMFFAFNNGLTVTVSDLETQIGESGQTEITKATGLQIVNGGQTTASLYWASKAGADLSKVRVQMKLSRLPEDGFEDAVHNIARFANAQNAVSASDLFAGHPYFKRLEGISRGTLAPPAKAGEGNTYWYFERTTGSYKVELRRKKSLEAKLWQMLNPKKQILTKTDVARYAATFEGLPHIVSSGAQKNIAAFGKSIVQQWGIDPTIFDGPYFQRVVSRAILTRAVDAAIPAQKWYPGSIVRPLTSYTLALMSSRMRAAGLQPAYDVIWRTQRVPDIFMQEAMRVAELVLPLLMDIPEAQVRNRLVTEWVKREACWVRVEASSIKLSSEFLAAGTVAGDRVSGKPLQWRDRAQLLWRDGAWKRLHAWEREEQKLTQGERDIVEWAAIASEFSPKGFRLDKLEEAMRHAIDEGFV</sequence>
<evidence type="ECO:0000259" key="2">
    <source>
        <dbReference type="Pfam" id="PF22879"/>
    </source>
</evidence>
<dbReference type="STRING" id="578942.SAMN05216289_10775"/>
<dbReference type="Pfam" id="PF10592">
    <property type="entry name" value="AIPR"/>
    <property type="match status" value="1"/>
</dbReference>
<name>A0A1I4X3J4_9GAMM</name>
<dbReference type="AlphaFoldDB" id="A0A1I4X3J4"/>
<protein>
    <submittedName>
        <fullName evidence="3">AIPR protein</fullName>
    </submittedName>
</protein>
<keyword evidence="4" id="KW-1185">Reference proteome</keyword>
<evidence type="ECO:0000313" key="4">
    <source>
        <dbReference type="Proteomes" id="UP000198575"/>
    </source>
</evidence>
<gene>
    <name evidence="3" type="ORF">SAMN05216289_10775</name>
</gene>
<dbReference type="InterPro" id="IPR055101">
    <property type="entry name" value="AIPR_N"/>
</dbReference>
<evidence type="ECO:0000259" key="1">
    <source>
        <dbReference type="Pfam" id="PF10592"/>
    </source>
</evidence>
<accession>A0A1I4X3J4</accession>